<dbReference type="AlphaFoldDB" id="A0A7J7ITS7"/>
<dbReference type="Proteomes" id="UP000593567">
    <property type="component" value="Unassembled WGS sequence"/>
</dbReference>
<protein>
    <submittedName>
        <fullName evidence="1">Uncharacterized protein</fullName>
    </submittedName>
</protein>
<gene>
    <name evidence="1" type="ORF">EB796_024480</name>
</gene>
<dbReference type="EMBL" id="VXIV02003423">
    <property type="protein sequence ID" value="KAF6017205.1"/>
    <property type="molecule type" value="Genomic_DNA"/>
</dbReference>
<organism evidence="1 2">
    <name type="scientific">Bugula neritina</name>
    <name type="common">Brown bryozoan</name>
    <name type="synonym">Sertularia neritina</name>
    <dbReference type="NCBI Taxonomy" id="10212"/>
    <lineage>
        <taxon>Eukaryota</taxon>
        <taxon>Metazoa</taxon>
        <taxon>Spiralia</taxon>
        <taxon>Lophotrochozoa</taxon>
        <taxon>Bryozoa</taxon>
        <taxon>Gymnolaemata</taxon>
        <taxon>Cheilostomatida</taxon>
        <taxon>Flustrina</taxon>
        <taxon>Buguloidea</taxon>
        <taxon>Bugulidae</taxon>
        <taxon>Bugula</taxon>
    </lineage>
</organism>
<accession>A0A7J7ITS7</accession>
<comment type="caution">
    <text evidence="1">The sequence shown here is derived from an EMBL/GenBank/DDBJ whole genome shotgun (WGS) entry which is preliminary data.</text>
</comment>
<reference evidence="1" key="1">
    <citation type="submission" date="2020-06" db="EMBL/GenBank/DDBJ databases">
        <title>Draft genome of Bugula neritina, a colonial animal packing powerful symbionts and potential medicines.</title>
        <authorList>
            <person name="Rayko M."/>
        </authorList>
    </citation>
    <scope>NUCLEOTIDE SEQUENCE [LARGE SCALE GENOMIC DNA]</scope>
    <source>
        <strain evidence="1">Kwan_BN1</strain>
    </source>
</reference>
<keyword evidence="2" id="KW-1185">Reference proteome</keyword>
<name>A0A7J7ITS7_BUGNE</name>
<sequence>MAVFENQAKPPTINNYIISQLMEFGHTGLTGLPALVHVELDLRPEPEAVQTLHHLMVVNTAMDPNKKLKLVITPRSVTAMDTK</sequence>
<proteinExistence type="predicted"/>
<evidence type="ECO:0000313" key="2">
    <source>
        <dbReference type="Proteomes" id="UP000593567"/>
    </source>
</evidence>
<evidence type="ECO:0000313" key="1">
    <source>
        <dbReference type="EMBL" id="KAF6017205.1"/>
    </source>
</evidence>